<protein>
    <submittedName>
        <fullName evidence="2">Uncharacterized protein</fullName>
    </submittedName>
</protein>
<dbReference type="AlphaFoldDB" id="A0A914PGC4"/>
<name>A0A914PGC4_9BILA</name>
<dbReference type="InterPro" id="IPR004245">
    <property type="entry name" value="DUF229"/>
</dbReference>
<dbReference type="GO" id="GO:0005615">
    <property type="term" value="C:extracellular space"/>
    <property type="evidence" value="ECO:0007669"/>
    <property type="project" value="TreeGrafter"/>
</dbReference>
<evidence type="ECO:0000313" key="1">
    <source>
        <dbReference type="Proteomes" id="UP000887578"/>
    </source>
</evidence>
<dbReference type="PANTHER" id="PTHR10974">
    <property type="entry name" value="FI08016P-RELATED"/>
    <property type="match status" value="1"/>
</dbReference>
<organism evidence="1 2">
    <name type="scientific">Panagrolaimus davidi</name>
    <dbReference type="NCBI Taxonomy" id="227884"/>
    <lineage>
        <taxon>Eukaryota</taxon>
        <taxon>Metazoa</taxon>
        <taxon>Ecdysozoa</taxon>
        <taxon>Nematoda</taxon>
        <taxon>Chromadorea</taxon>
        <taxon>Rhabditida</taxon>
        <taxon>Tylenchina</taxon>
        <taxon>Panagrolaimomorpha</taxon>
        <taxon>Panagrolaimoidea</taxon>
        <taxon>Panagrolaimidae</taxon>
        <taxon>Panagrolaimus</taxon>
    </lineage>
</organism>
<accession>A0A914PGC4</accession>
<keyword evidence="1" id="KW-1185">Reference proteome</keyword>
<proteinExistence type="predicted"/>
<dbReference type="PANTHER" id="PTHR10974:SF75">
    <property type="entry name" value="SULFATASE DOMAIN-CONTAINING PROTEIN"/>
    <property type="match status" value="1"/>
</dbReference>
<sequence>MFNSLTNETEIWLDFCNLTDINPWDSTIMEFIKPEKDHMLNCIPKLFEHSKLINGQLFLYSNGTFKDDVEMGCEMRCLFPKSDWDLEYGNWIKVFNGTKPECDVIEVQCKKNDGKVYYTFFHAQIYRKMLDFFKKIYTGCPPPSIPFEPSKKYDVHVIVLDAVSQTQFIRSMPKTYYFLREYYDAIPFKYLNKIGINSHPNGFAFLIGKMFEFIPKSPFSRGHIGQYPNRKRACRTPLDNEQFIGFRYKDDGYVTMMAEDWMGGALSYPYCEGFHKTPTDHYMK</sequence>
<dbReference type="Proteomes" id="UP000887578">
    <property type="component" value="Unplaced"/>
</dbReference>
<dbReference type="Pfam" id="PF02995">
    <property type="entry name" value="DUF229"/>
    <property type="match status" value="1"/>
</dbReference>
<reference evidence="2" key="1">
    <citation type="submission" date="2022-11" db="UniProtKB">
        <authorList>
            <consortium name="WormBaseParasite"/>
        </authorList>
    </citation>
    <scope>IDENTIFICATION</scope>
</reference>
<evidence type="ECO:0000313" key="2">
    <source>
        <dbReference type="WBParaSite" id="PDA_v2.g13826.t1"/>
    </source>
</evidence>
<dbReference type="WBParaSite" id="PDA_v2.g13826.t1">
    <property type="protein sequence ID" value="PDA_v2.g13826.t1"/>
    <property type="gene ID" value="PDA_v2.g13826"/>
</dbReference>